<dbReference type="RefSeq" id="WP_317226585.1">
    <property type="nucleotide sequence ID" value="NZ_JAWJEJ010000001.1"/>
</dbReference>
<name>A0ABU3Y7V6_9SPHN</name>
<evidence type="ECO:0000256" key="2">
    <source>
        <dbReference type="ARBA" id="ARBA00029447"/>
    </source>
</evidence>
<sequence>MDRMTHAPRPLLSRLTTAIYGRWVALPEELVRTQIMSVSNGFAFTFVMSVITTVGLMVLFHRPEYLPVRVAAFALHLCILGGFLIRYFRQQKRGWQVESSRRAIHMSLVQGGLAALGWMTFLGAMGLGASDHELIIIVAVIAGVTAIGALRYAALPPASVAFLFTANLVNVSFAISWGLPLGMAIFLAVFVLMLGRFVLEQSELVTSQYELGQARAAAEHERDLLRAEAQREEYKRQAAAAEARTRFEAESRRARDEEVLRIAGQFENVFMRNITDLAAAADQTRQSAQSLVQSTRVSQDQVRGVVSHVGEADIGAAVLLEESENLGRSRDAVETSIAAQEATTVRLHALSRAADDRFATLVGYASSAGGIADLISEVAARTNLLALNASIEAVRAGEAGRGFAIVAQEVKALAAQTAAATKDIRRRLEQITEAVDSTASIVGDMRESFGRIGEVAGAVEQAMERQGDVIHSIQQYAGSAASLTSSLHGSAAVAEHAANTAAGVTEELGAVTSDLVDKTQALMREMRSFVATLEAA</sequence>
<dbReference type="SMART" id="SM00283">
    <property type="entry name" value="MA"/>
    <property type="match status" value="1"/>
</dbReference>
<keyword evidence="5" id="KW-0472">Membrane</keyword>
<dbReference type="EMBL" id="JAWJEJ010000001">
    <property type="protein sequence ID" value="MDV3457436.1"/>
    <property type="molecule type" value="Genomic_DNA"/>
</dbReference>
<dbReference type="PANTHER" id="PTHR32089:SF112">
    <property type="entry name" value="LYSOZYME-LIKE PROTEIN-RELATED"/>
    <property type="match status" value="1"/>
</dbReference>
<evidence type="ECO:0000313" key="8">
    <source>
        <dbReference type="Proteomes" id="UP001273531"/>
    </source>
</evidence>
<dbReference type="InterPro" id="IPR004090">
    <property type="entry name" value="Chemotax_Me-accpt_rcpt"/>
</dbReference>
<protein>
    <submittedName>
        <fullName evidence="7">Methyl-accepting chemotaxis protein</fullName>
    </submittedName>
</protein>
<feature type="transmembrane region" description="Helical" evidence="5">
    <location>
        <begin position="108"/>
        <end position="128"/>
    </location>
</feature>
<keyword evidence="5" id="KW-0812">Transmembrane</keyword>
<dbReference type="Proteomes" id="UP001273531">
    <property type="component" value="Unassembled WGS sequence"/>
</dbReference>
<feature type="transmembrane region" description="Helical" evidence="5">
    <location>
        <begin position="42"/>
        <end position="60"/>
    </location>
</feature>
<evidence type="ECO:0000256" key="5">
    <source>
        <dbReference type="SAM" id="Phobius"/>
    </source>
</evidence>
<evidence type="ECO:0000259" key="6">
    <source>
        <dbReference type="PROSITE" id="PS50111"/>
    </source>
</evidence>
<dbReference type="InterPro" id="IPR004089">
    <property type="entry name" value="MCPsignal_dom"/>
</dbReference>
<evidence type="ECO:0000256" key="4">
    <source>
        <dbReference type="SAM" id="Coils"/>
    </source>
</evidence>
<feature type="transmembrane region" description="Helical" evidence="5">
    <location>
        <begin position="66"/>
        <end position="88"/>
    </location>
</feature>
<keyword evidence="4" id="KW-0175">Coiled coil</keyword>
<dbReference type="Gene3D" id="1.10.287.950">
    <property type="entry name" value="Methyl-accepting chemotaxis protein"/>
    <property type="match status" value="1"/>
</dbReference>
<dbReference type="SUPFAM" id="SSF58104">
    <property type="entry name" value="Methyl-accepting chemotaxis protein (MCP) signaling domain"/>
    <property type="match status" value="1"/>
</dbReference>
<comment type="similarity">
    <text evidence="2">Belongs to the methyl-accepting chemotaxis (MCP) protein family.</text>
</comment>
<keyword evidence="1 3" id="KW-0807">Transducer</keyword>
<feature type="transmembrane region" description="Helical" evidence="5">
    <location>
        <begin position="134"/>
        <end position="153"/>
    </location>
</feature>
<feature type="coiled-coil region" evidence="4">
    <location>
        <begin position="215"/>
        <end position="244"/>
    </location>
</feature>
<evidence type="ECO:0000313" key="7">
    <source>
        <dbReference type="EMBL" id="MDV3457436.1"/>
    </source>
</evidence>
<evidence type="ECO:0000256" key="1">
    <source>
        <dbReference type="ARBA" id="ARBA00023224"/>
    </source>
</evidence>
<reference evidence="7 8" key="1">
    <citation type="submission" date="2023-10" db="EMBL/GenBank/DDBJ databases">
        <title>Sphingomonas sp. HF-S4 16S ribosomal RNA gene Genome sequencing and assembly.</title>
        <authorList>
            <person name="Lee H."/>
        </authorList>
    </citation>
    <scope>NUCLEOTIDE SEQUENCE [LARGE SCALE GENOMIC DNA]</scope>
    <source>
        <strain evidence="7 8">HF-S4</strain>
    </source>
</reference>
<dbReference type="PROSITE" id="PS50111">
    <property type="entry name" value="CHEMOTAXIS_TRANSDUC_2"/>
    <property type="match status" value="1"/>
</dbReference>
<dbReference type="PANTHER" id="PTHR32089">
    <property type="entry name" value="METHYL-ACCEPTING CHEMOTAXIS PROTEIN MCPB"/>
    <property type="match status" value="1"/>
</dbReference>
<organism evidence="7 8">
    <name type="scientific">Sphingomonas agrestis</name>
    <dbReference type="NCBI Taxonomy" id="3080540"/>
    <lineage>
        <taxon>Bacteria</taxon>
        <taxon>Pseudomonadati</taxon>
        <taxon>Pseudomonadota</taxon>
        <taxon>Alphaproteobacteria</taxon>
        <taxon>Sphingomonadales</taxon>
        <taxon>Sphingomonadaceae</taxon>
        <taxon>Sphingomonas</taxon>
    </lineage>
</organism>
<evidence type="ECO:0000256" key="3">
    <source>
        <dbReference type="PROSITE-ProRule" id="PRU00284"/>
    </source>
</evidence>
<comment type="caution">
    <text evidence="7">The sequence shown here is derived from an EMBL/GenBank/DDBJ whole genome shotgun (WGS) entry which is preliminary data.</text>
</comment>
<keyword evidence="8" id="KW-1185">Reference proteome</keyword>
<proteinExistence type="inferred from homology"/>
<gene>
    <name evidence="7" type="ORF">RZN05_10615</name>
</gene>
<dbReference type="PRINTS" id="PR00260">
    <property type="entry name" value="CHEMTRNSDUCR"/>
</dbReference>
<feature type="domain" description="Methyl-accepting transducer" evidence="6">
    <location>
        <begin position="273"/>
        <end position="505"/>
    </location>
</feature>
<keyword evidence="5" id="KW-1133">Transmembrane helix</keyword>
<accession>A0ABU3Y7V6</accession>
<dbReference type="Pfam" id="PF00015">
    <property type="entry name" value="MCPsignal"/>
    <property type="match status" value="1"/>
</dbReference>